<evidence type="ECO:0000313" key="3">
    <source>
        <dbReference type="Proteomes" id="UP000193685"/>
    </source>
</evidence>
<dbReference type="RefSeq" id="XP_040725970.1">
    <property type="nucleotide sequence ID" value="XM_040869086.1"/>
</dbReference>
<sequence length="93" mass="9817">MYKGPLRAMIQSTASAMQFQFASTVLLLAYVANGLAVSVKQPNELNPAASMPKGDPCRNREPVPGCDPSTDKCCNKIVNKGAPITKSHSAGPQ</sequence>
<evidence type="ECO:0000256" key="1">
    <source>
        <dbReference type="SAM" id="MobiDB-lite"/>
    </source>
</evidence>
<dbReference type="EMBL" id="MCFI01000007">
    <property type="protein sequence ID" value="ORY83675.1"/>
    <property type="molecule type" value="Genomic_DNA"/>
</dbReference>
<keyword evidence="3" id="KW-1185">Reference proteome</keyword>
<evidence type="ECO:0000313" key="2">
    <source>
        <dbReference type="EMBL" id="ORY83675.1"/>
    </source>
</evidence>
<dbReference type="AlphaFoldDB" id="A0A1Y2FLM8"/>
<name>A0A1Y2FLM8_PROLT</name>
<gene>
    <name evidence="2" type="ORF">BCR37DRAFT_378637</name>
</gene>
<reference evidence="2 3" key="1">
    <citation type="submission" date="2016-07" db="EMBL/GenBank/DDBJ databases">
        <title>Pervasive Adenine N6-methylation of Active Genes in Fungi.</title>
        <authorList>
            <consortium name="DOE Joint Genome Institute"/>
            <person name="Mondo S.J."/>
            <person name="Dannebaum R.O."/>
            <person name="Kuo R.C."/>
            <person name="Labutti K."/>
            <person name="Haridas S."/>
            <person name="Kuo A."/>
            <person name="Salamov A."/>
            <person name="Ahrendt S.R."/>
            <person name="Lipzen A."/>
            <person name="Sullivan W."/>
            <person name="Andreopoulos W.B."/>
            <person name="Clum A."/>
            <person name="Lindquist E."/>
            <person name="Daum C."/>
            <person name="Ramamoorthy G.K."/>
            <person name="Gryganskyi A."/>
            <person name="Culley D."/>
            <person name="Magnuson J.K."/>
            <person name="James T.Y."/>
            <person name="O'Malley M.A."/>
            <person name="Stajich J.E."/>
            <person name="Spatafora J.W."/>
            <person name="Visel A."/>
            <person name="Grigoriev I.V."/>
        </authorList>
    </citation>
    <scope>NUCLEOTIDE SEQUENCE [LARGE SCALE GENOMIC DNA]</scope>
    <source>
        <strain evidence="2 3">12-1054</strain>
    </source>
</reference>
<dbReference type="GeneID" id="63785685"/>
<protein>
    <submittedName>
        <fullName evidence="2">Uncharacterized protein</fullName>
    </submittedName>
</protein>
<dbReference type="Proteomes" id="UP000193685">
    <property type="component" value="Unassembled WGS sequence"/>
</dbReference>
<proteinExistence type="predicted"/>
<feature type="region of interest" description="Disordered" evidence="1">
    <location>
        <begin position="44"/>
        <end position="65"/>
    </location>
</feature>
<comment type="caution">
    <text evidence="2">The sequence shown here is derived from an EMBL/GenBank/DDBJ whole genome shotgun (WGS) entry which is preliminary data.</text>
</comment>
<organism evidence="2 3">
    <name type="scientific">Protomyces lactucae-debilis</name>
    <dbReference type="NCBI Taxonomy" id="2754530"/>
    <lineage>
        <taxon>Eukaryota</taxon>
        <taxon>Fungi</taxon>
        <taxon>Dikarya</taxon>
        <taxon>Ascomycota</taxon>
        <taxon>Taphrinomycotina</taxon>
        <taxon>Taphrinomycetes</taxon>
        <taxon>Taphrinales</taxon>
        <taxon>Protomycetaceae</taxon>
        <taxon>Protomyces</taxon>
    </lineage>
</organism>
<accession>A0A1Y2FLM8</accession>